<feature type="transmembrane region" description="Helical" evidence="1">
    <location>
        <begin position="142"/>
        <end position="159"/>
    </location>
</feature>
<feature type="transmembrane region" description="Helical" evidence="1">
    <location>
        <begin position="95"/>
        <end position="112"/>
    </location>
</feature>
<dbReference type="AlphaFoldDB" id="A0A9W7ALF4"/>
<dbReference type="EMBL" id="BRXW01000666">
    <property type="protein sequence ID" value="GMH73181.1"/>
    <property type="molecule type" value="Genomic_DNA"/>
</dbReference>
<sequence>MTQLLTRTSQNALLLFTGLTWLEAPTLLTSRGIAPADARRKILMNKGIEKWLNIYSFEILTTDISIRIICALISTLCFGTVFGFAGGAIIERQRIVALIVFLIHSYNQIGFTGSSGKIMSTTILLFIIFLLSYFFRADKSITVANIFTLCLFFYARQMFRFTTCVHPFPTPILRVLGGVIRWGKELPTRDCTIETRMGARGKWKKCETVFKVDVEKGVVNCPFDQRITVGEGNCECRALEKVALRLQEDLGEEGQARMRIHGIGITDEVWTPEPWMNELPPCAEMAEWYEQDLRANDENYMKAICWFRGWCAETHYDSSPYLSTKRDILLYNGKSVQKMEIYIGYLDIEELFGQGVVGIGNLKFKVSVKNRIICDWFMYCITQVLPYELFGESNWYEKAMYAHSMMMMGKALSIKGAGAPDDIHWEKLKATIDEDRAGETPISKEWLWEKMYPGRWQRWERQKNVEENLLDKEEFVKGLESVKAVKRA</sequence>
<keyword evidence="2" id="KW-0732">Signal</keyword>
<feature type="transmembrane region" description="Helical" evidence="1">
    <location>
        <begin position="64"/>
        <end position="88"/>
    </location>
</feature>
<proteinExistence type="predicted"/>
<evidence type="ECO:0000313" key="4">
    <source>
        <dbReference type="Proteomes" id="UP001165122"/>
    </source>
</evidence>
<feature type="chain" id="PRO_5040878079" evidence="2">
    <location>
        <begin position="31"/>
        <end position="488"/>
    </location>
</feature>
<accession>A0A9W7ALF4</accession>
<keyword evidence="4" id="KW-1185">Reference proteome</keyword>
<feature type="signal peptide" evidence="2">
    <location>
        <begin position="1"/>
        <end position="30"/>
    </location>
</feature>
<name>A0A9W7ALF4_9STRA</name>
<organism evidence="3 4">
    <name type="scientific">Triparma laevis f. longispina</name>
    <dbReference type="NCBI Taxonomy" id="1714387"/>
    <lineage>
        <taxon>Eukaryota</taxon>
        <taxon>Sar</taxon>
        <taxon>Stramenopiles</taxon>
        <taxon>Ochrophyta</taxon>
        <taxon>Bolidophyceae</taxon>
        <taxon>Parmales</taxon>
        <taxon>Triparmaceae</taxon>
        <taxon>Triparma</taxon>
    </lineage>
</organism>
<reference evidence="4" key="1">
    <citation type="journal article" date="2023" name="Commun. Biol.">
        <title>Genome analysis of Parmales, the sister group of diatoms, reveals the evolutionary specialization of diatoms from phago-mixotrophs to photoautotrophs.</title>
        <authorList>
            <person name="Ban H."/>
            <person name="Sato S."/>
            <person name="Yoshikawa S."/>
            <person name="Yamada K."/>
            <person name="Nakamura Y."/>
            <person name="Ichinomiya M."/>
            <person name="Sato N."/>
            <person name="Blanc-Mathieu R."/>
            <person name="Endo H."/>
            <person name="Kuwata A."/>
            <person name="Ogata H."/>
        </authorList>
    </citation>
    <scope>NUCLEOTIDE SEQUENCE [LARGE SCALE GENOMIC DNA]</scope>
    <source>
        <strain evidence="4">NIES 3700</strain>
    </source>
</reference>
<protein>
    <submittedName>
        <fullName evidence="3">Uncharacterized protein</fullName>
    </submittedName>
</protein>
<evidence type="ECO:0000256" key="1">
    <source>
        <dbReference type="SAM" id="Phobius"/>
    </source>
</evidence>
<dbReference type="Proteomes" id="UP001165122">
    <property type="component" value="Unassembled WGS sequence"/>
</dbReference>
<evidence type="ECO:0000313" key="3">
    <source>
        <dbReference type="EMBL" id="GMH73181.1"/>
    </source>
</evidence>
<comment type="caution">
    <text evidence="3">The sequence shown here is derived from an EMBL/GenBank/DDBJ whole genome shotgun (WGS) entry which is preliminary data.</text>
</comment>
<gene>
    <name evidence="3" type="ORF">TrLO_g996</name>
</gene>
<keyword evidence="1" id="KW-0472">Membrane</keyword>
<evidence type="ECO:0000256" key="2">
    <source>
        <dbReference type="SAM" id="SignalP"/>
    </source>
</evidence>
<dbReference type="OrthoDB" id="10529971at2759"/>
<feature type="transmembrane region" description="Helical" evidence="1">
    <location>
        <begin position="118"/>
        <end position="135"/>
    </location>
</feature>
<keyword evidence="1" id="KW-1133">Transmembrane helix</keyword>
<keyword evidence="1" id="KW-0812">Transmembrane</keyword>